<dbReference type="InterPro" id="IPR001029">
    <property type="entry name" value="Flagellin_N"/>
</dbReference>
<organism evidence="6 7">
    <name type="scientific">Hydrogenibacillus schlegelii</name>
    <name type="common">Bacillus schlegelii</name>
    <dbReference type="NCBI Taxonomy" id="1484"/>
    <lineage>
        <taxon>Bacteria</taxon>
        <taxon>Bacillati</taxon>
        <taxon>Bacillota</taxon>
        <taxon>Bacilli</taxon>
        <taxon>Bacillales</taxon>
        <taxon>Bacillales Family X. Incertae Sedis</taxon>
        <taxon>Hydrogenibacillus</taxon>
    </lineage>
</organism>
<dbReference type="GO" id="GO:0071973">
    <property type="term" value="P:bacterial-type flagellum-dependent cell motility"/>
    <property type="evidence" value="ECO:0007669"/>
    <property type="project" value="InterPro"/>
</dbReference>
<dbReference type="Proteomes" id="UP000243024">
    <property type="component" value="Unassembled WGS sequence"/>
</dbReference>
<dbReference type="NCBIfam" id="TIGR02550">
    <property type="entry name" value="flagell_flgL"/>
    <property type="match status" value="1"/>
</dbReference>
<dbReference type="RefSeq" id="WP_066441027.1">
    <property type="nucleotide sequence ID" value="NZ_CBCSAS010000031.1"/>
</dbReference>
<keyword evidence="3" id="KW-0975">Bacterial flagellum</keyword>
<dbReference type="SUPFAM" id="SSF64518">
    <property type="entry name" value="Phase 1 flagellin"/>
    <property type="match status" value="1"/>
</dbReference>
<evidence type="ECO:0000313" key="6">
    <source>
        <dbReference type="EMBL" id="OAR05154.1"/>
    </source>
</evidence>
<evidence type="ECO:0000259" key="5">
    <source>
        <dbReference type="Pfam" id="PF00700"/>
    </source>
</evidence>
<dbReference type="InterPro" id="IPR013384">
    <property type="entry name" value="Flagell_FlgL"/>
</dbReference>
<evidence type="ECO:0000256" key="2">
    <source>
        <dbReference type="ARBA" id="ARBA00005709"/>
    </source>
</evidence>
<evidence type="ECO:0000256" key="1">
    <source>
        <dbReference type="ARBA" id="ARBA00004365"/>
    </source>
</evidence>
<evidence type="ECO:0000256" key="3">
    <source>
        <dbReference type="ARBA" id="ARBA00023143"/>
    </source>
</evidence>
<dbReference type="EMBL" id="JXBB01000004">
    <property type="protein sequence ID" value="OAR05154.1"/>
    <property type="molecule type" value="Genomic_DNA"/>
</dbReference>
<dbReference type="GO" id="GO:0009424">
    <property type="term" value="C:bacterial-type flagellum hook"/>
    <property type="evidence" value="ECO:0007669"/>
    <property type="project" value="InterPro"/>
</dbReference>
<dbReference type="InterPro" id="IPR001492">
    <property type="entry name" value="Flagellin"/>
</dbReference>
<comment type="similarity">
    <text evidence="2">Belongs to the bacterial flagellin family.</text>
</comment>
<dbReference type="AlphaFoldDB" id="A0A179IUB6"/>
<dbReference type="PANTHER" id="PTHR42792:SF1">
    <property type="entry name" value="FLAGELLAR HOOK-ASSOCIATED PROTEIN 3"/>
    <property type="match status" value="1"/>
</dbReference>
<dbReference type="Gene3D" id="1.20.1330.10">
    <property type="entry name" value="f41 fragment of flagellin, N-terminal domain"/>
    <property type="match status" value="1"/>
</dbReference>
<gene>
    <name evidence="6" type="ORF">SA87_08375</name>
</gene>
<dbReference type="STRING" id="1484.SA87_08375"/>
<evidence type="ECO:0000313" key="7">
    <source>
        <dbReference type="Proteomes" id="UP000243024"/>
    </source>
</evidence>
<keyword evidence="7" id="KW-1185">Reference proteome</keyword>
<feature type="domain" description="Flagellin N-terminal" evidence="4">
    <location>
        <begin position="5"/>
        <end position="140"/>
    </location>
</feature>
<dbReference type="PANTHER" id="PTHR42792">
    <property type="entry name" value="FLAGELLIN"/>
    <property type="match status" value="1"/>
</dbReference>
<proteinExistence type="inferred from homology"/>
<evidence type="ECO:0008006" key="8">
    <source>
        <dbReference type="Google" id="ProtNLM"/>
    </source>
</evidence>
<sequence length="310" mass="33797">MRVTHGMLASQFLANYARSLARLGRLQGQLATGKRVLKPSEDPVTAVMTLRGQAELRAIEQYRRNGDTLLSWVRATDAALFEAEDLFKTLREKMVQGASDTLGEQAMAALAAEIAQIKEQFGAIANTSIGGRFLFAGTNTGEPPYGPDPADPTKRVFREAAGPAVQNPGGNDAVIEATLKPGIDLPMNVIGKTLFNTPDRNGDPFFAFLDKVVERLKGGQAVGDLLGALDDHEDRFLRTHTTLGAVENRLEMMMRRLEGETAITEELLSRQADVDIAETITRLNMQENVHRAALATGARVLLPTLVDFLR</sequence>
<dbReference type="Pfam" id="PF00669">
    <property type="entry name" value="Flagellin_N"/>
    <property type="match status" value="1"/>
</dbReference>
<evidence type="ECO:0000259" key="4">
    <source>
        <dbReference type="Pfam" id="PF00669"/>
    </source>
</evidence>
<dbReference type="Pfam" id="PF00700">
    <property type="entry name" value="Flagellin_C"/>
    <property type="match status" value="1"/>
</dbReference>
<feature type="domain" description="Flagellin C-terminal" evidence="5">
    <location>
        <begin position="239"/>
        <end position="295"/>
    </location>
</feature>
<comment type="caution">
    <text evidence="6">The sequence shown here is derived from an EMBL/GenBank/DDBJ whole genome shotgun (WGS) entry which is preliminary data.</text>
</comment>
<reference evidence="6 7" key="1">
    <citation type="submission" date="2015-09" db="EMBL/GenBank/DDBJ databases">
        <title>Draft genome sequence of Hydrogenibacillus schlegelii DSM 2000.</title>
        <authorList>
            <person name="Hemp J."/>
        </authorList>
    </citation>
    <scope>NUCLEOTIDE SEQUENCE [LARGE SCALE GENOMIC DNA]</scope>
    <source>
        <strain evidence="6 7">MA 48</strain>
    </source>
</reference>
<protein>
    <recommendedName>
        <fullName evidence="8">Flagellar hook-associated protein FlgL</fullName>
    </recommendedName>
</protein>
<name>A0A179IUB6_HYDSH</name>
<accession>A0A179IUB6</accession>
<dbReference type="InterPro" id="IPR046358">
    <property type="entry name" value="Flagellin_C"/>
</dbReference>
<comment type="subcellular location">
    <subcellularLocation>
        <location evidence="1">Bacterial flagellum</location>
    </subcellularLocation>
</comment>
<dbReference type="GO" id="GO:0005198">
    <property type="term" value="F:structural molecule activity"/>
    <property type="evidence" value="ECO:0007669"/>
    <property type="project" value="InterPro"/>
</dbReference>